<dbReference type="InterPro" id="IPR016548">
    <property type="entry name" value="UCP009180"/>
</dbReference>
<dbReference type="PIRSF" id="PIRSF009180">
    <property type="entry name" value="UCP009180"/>
    <property type="match status" value="1"/>
</dbReference>
<dbReference type="EMBL" id="JBHUCM010000005">
    <property type="protein sequence ID" value="MFD1536618.1"/>
    <property type="molecule type" value="Genomic_DNA"/>
</dbReference>
<keyword evidence="4" id="KW-0411">Iron-sulfur</keyword>
<protein>
    <submittedName>
        <fullName evidence="7">CDGSH iron-sulfur domain-containing protein</fullName>
    </submittedName>
</protein>
<evidence type="ECO:0000256" key="3">
    <source>
        <dbReference type="ARBA" id="ARBA00023004"/>
    </source>
</evidence>
<evidence type="ECO:0000313" key="7">
    <source>
        <dbReference type="EMBL" id="MFD1536618.1"/>
    </source>
</evidence>
<dbReference type="SMART" id="SM00704">
    <property type="entry name" value="ZnF_CDGSH"/>
    <property type="match status" value="2"/>
</dbReference>
<feature type="region of interest" description="Disordered" evidence="5">
    <location>
        <begin position="72"/>
        <end position="92"/>
    </location>
</feature>
<keyword evidence="2" id="KW-0479">Metal-binding</keyword>
<evidence type="ECO:0000256" key="1">
    <source>
        <dbReference type="ARBA" id="ARBA00022714"/>
    </source>
</evidence>
<dbReference type="PANTHER" id="PTHR46491">
    <property type="entry name" value="CDGSH IRON SULFUR DOMAIN PROTEIN HOMOLOG"/>
    <property type="match status" value="1"/>
</dbReference>
<dbReference type="PANTHER" id="PTHR46491:SF3">
    <property type="entry name" value="CDGSH IRON-SULFUR DOMAIN-CONTAINING PROTEIN 3, MITOCHONDRIAL"/>
    <property type="match status" value="1"/>
</dbReference>
<dbReference type="Pfam" id="PF09360">
    <property type="entry name" value="zf-CDGSH"/>
    <property type="match status" value="2"/>
</dbReference>
<keyword evidence="8" id="KW-1185">Reference proteome</keyword>
<feature type="domain" description="Iron-binding zinc finger CDGSH type" evidence="6">
    <location>
        <begin position="179"/>
        <end position="216"/>
    </location>
</feature>
<keyword evidence="1" id="KW-0001">2Fe-2S</keyword>
<evidence type="ECO:0000256" key="2">
    <source>
        <dbReference type="ARBA" id="ARBA00022723"/>
    </source>
</evidence>
<name>A0ABW4G1S7_9ACTN</name>
<dbReference type="InterPro" id="IPR052950">
    <property type="entry name" value="CISD"/>
</dbReference>
<evidence type="ECO:0000259" key="6">
    <source>
        <dbReference type="SMART" id="SM00704"/>
    </source>
</evidence>
<dbReference type="InterPro" id="IPR018967">
    <property type="entry name" value="FeS-contain_CDGSH-typ"/>
</dbReference>
<gene>
    <name evidence="7" type="ORF">ACFSJ0_06215</name>
</gene>
<reference evidence="8" key="1">
    <citation type="journal article" date="2019" name="Int. J. Syst. Evol. Microbiol.">
        <title>The Global Catalogue of Microorganisms (GCM) 10K type strain sequencing project: providing services to taxonomists for standard genome sequencing and annotation.</title>
        <authorList>
            <consortium name="The Broad Institute Genomics Platform"/>
            <consortium name="The Broad Institute Genome Sequencing Center for Infectious Disease"/>
            <person name="Wu L."/>
            <person name="Ma J."/>
        </authorList>
    </citation>
    <scope>NUCLEOTIDE SEQUENCE [LARGE SCALE GENOMIC DNA]</scope>
    <source>
        <strain evidence="8">CGMCC 1.15399</strain>
    </source>
</reference>
<evidence type="ECO:0000256" key="4">
    <source>
        <dbReference type="ARBA" id="ARBA00023014"/>
    </source>
</evidence>
<proteinExistence type="predicted"/>
<accession>A0ABW4G1S7</accession>
<feature type="compositionally biased region" description="Basic and acidic residues" evidence="5">
    <location>
        <begin position="72"/>
        <end position="81"/>
    </location>
</feature>
<dbReference type="Proteomes" id="UP001597097">
    <property type="component" value="Unassembled WGS sequence"/>
</dbReference>
<evidence type="ECO:0000256" key="5">
    <source>
        <dbReference type="SAM" id="MobiDB-lite"/>
    </source>
</evidence>
<keyword evidence="3" id="KW-0408">Iron</keyword>
<dbReference type="RefSeq" id="WP_246651303.1">
    <property type="nucleotide sequence ID" value="NZ_JAHKRM010000008.1"/>
</dbReference>
<comment type="caution">
    <text evidence="7">The sequence shown here is derived from an EMBL/GenBank/DDBJ whole genome shotgun (WGS) entry which is preliminary data.</text>
</comment>
<dbReference type="InterPro" id="IPR042216">
    <property type="entry name" value="MitoNEET_CISD"/>
</dbReference>
<evidence type="ECO:0000313" key="8">
    <source>
        <dbReference type="Proteomes" id="UP001597097"/>
    </source>
</evidence>
<sequence>MRIEVTPDGPYVVTGSVPMARQSIAADARGQSMDWREGEDYPAAESYELCRCGHSANKPYCDGSHQRVRFDGTETASRRPYEGQAEEQTGPELTLTDAPAFCAFARFCDADGQAWKLVEIPGQADVVAREAARCPSGRLVAWASGSPIEPELPASIGIVEDPVAGVGGPIWVRGGITVTSADGGDYEVRNRVTLCRCGGSRNKPFCDGSHVTIRFTGT</sequence>
<dbReference type="Gene3D" id="3.40.5.90">
    <property type="entry name" value="CDGSH iron-sulfur domain, mitoNEET-type"/>
    <property type="match status" value="2"/>
</dbReference>
<organism evidence="7 8">
    <name type="scientific">Nonomuraea guangzhouensis</name>
    <dbReference type="NCBI Taxonomy" id="1291555"/>
    <lineage>
        <taxon>Bacteria</taxon>
        <taxon>Bacillati</taxon>
        <taxon>Actinomycetota</taxon>
        <taxon>Actinomycetes</taxon>
        <taxon>Streptosporangiales</taxon>
        <taxon>Streptosporangiaceae</taxon>
        <taxon>Nonomuraea</taxon>
    </lineage>
</organism>
<feature type="domain" description="Iron-binding zinc finger CDGSH type" evidence="6">
    <location>
        <begin position="31"/>
        <end position="71"/>
    </location>
</feature>